<name>A0A8E2DP18_9APHY</name>
<dbReference type="EMBL" id="KV722366">
    <property type="protein sequence ID" value="OCH92593.1"/>
    <property type="molecule type" value="Genomic_DNA"/>
</dbReference>
<protein>
    <recommendedName>
        <fullName evidence="3">DUF6533 domain-containing protein</fullName>
    </recommendedName>
</protein>
<keyword evidence="2" id="KW-0472">Membrane</keyword>
<evidence type="ECO:0000256" key="2">
    <source>
        <dbReference type="SAM" id="Phobius"/>
    </source>
</evidence>
<feature type="transmembrane region" description="Helical" evidence="2">
    <location>
        <begin position="183"/>
        <end position="202"/>
    </location>
</feature>
<evidence type="ECO:0000256" key="1">
    <source>
        <dbReference type="SAM" id="MobiDB-lite"/>
    </source>
</evidence>
<feature type="transmembrane region" description="Helical" evidence="2">
    <location>
        <begin position="85"/>
        <end position="105"/>
    </location>
</feature>
<keyword evidence="5" id="KW-1185">Reference proteome</keyword>
<keyword evidence="2" id="KW-0812">Transmembrane</keyword>
<evidence type="ECO:0000259" key="3">
    <source>
        <dbReference type="Pfam" id="PF20151"/>
    </source>
</evidence>
<dbReference type="Pfam" id="PF20151">
    <property type="entry name" value="DUF6533"/>
    <property type="match status" value="1"/>
</dbReference>
<proteinExistence type="predicted"/>
<gene>
    <name evidence="4" type="ORF">OBBRIDRAFT_886094</name>
</gene>
<keyword evidence="2" id="KW-1133">Transmembrane helix</keyword>
<accession>A0A8E2DP18</accession>
<feature type="region of interest" description="Disordered" evidence="1">
    <location>
        <begin position="332"/>
        <end position="357"/>
    </location>
</feature>
<organism evidence="4 5">
    <name type="scientific">Obba rivulosa</name>
    <dbReference type="NCBI Taxonomy" id="1052685"/>
    <lineage>
        <taxon>Eukaryota</taxon>
        <taxon>Fungi</taxon>
        <taxon>Dikarya</taxon>
        <taxon>Basidiomycota</taxon>
        <taxon>Agaricomycotina</taxon>
        <taxon>Agaricomycetes</taxon>
        <taxon>Polyporales</taxon>
        <taxon>Gelatoporiaceae</taxon>
        <taxon>Obba</taxon>
    </lineage>
</organism>
<dbReference type="OrthoDB" id="2753849at2759"/>
<feature type="domain" description="DUF6533" evidence="3">
    <location>
        <begin position="25"/>
        <end position="70"/>
    </location>
</feature>
<feature type="transmembrane region" description="Helical" evidence="2">
    <location>
        <begin position="20"/>
        <end position="36"/>
    </location>
</feature>
<evidence type="ECO:0000313" key="4">
    <source>
        <dbReference type="EMBL" id="OCH92593.1"/>
    </source>
</evidence>
<dbReference type="AlphaFoldDB" id="A0A8E2DP18"/>
<feature type="transmembrane region" description="Helical" evidence="2">
    <location>
        <begin position="117"/>
        <end position="139"/>
    </location>
</feature>
<dbReference type="InterPro" id="IPR045340">
    <property type="entry name" value="DUF6533"/>
</dbReference>
<sequence>MSSYASPELTAEVTSIAQSLWLSYCAILAGSTLVFWDHISSFSHEVQFIWGRKLNGVTLLFHLNRWTTFVWAVMNATLILPLANVSVITILLLVFWAAFSGIRVYAISGGKWWSSALVCTLSLVPAGTNLYGSLIAIYYQIETIPSLGKECINGKTFSAAVSTDCKPRFQTHGVSLMDFQVAISTRVCAIFSDLIVLAVTWYKTYRLKRLADQNNVETPLVTMLLRDGTLYFLALLVLNVLSIVGWATNVFVFSVQDFTTPLSSVIISHFLMNLRQASSTGNEEPSTTLPWIGDQNGSPVASLRFASFIDNMGESLSHGSDTIFSLPEAQPADAHDHSNNFAAIPKPLPAIDPGDEVREPDIDEVIIHKDSVVRVLHST</sequence>
<feature type="transmembrane region" description="Helical" evidence="2">
    <location>
        <begin position="230"/>
        <end position="253"/>
    </location>
</feature>
<dbReference type="Proteomes" id="UP000250043">
    <property type="component" value="Unassembled WGS sequence"/>
</dbReference>
<reference evidence="4 5" key="1">
    <citation type="submission" date="2016-07" db="EMBL/GenBank/DDBJ databases">
        <title>Draft genome of the white-rot fungus Obba rivulosa 3A-2.</title>
        <authorList>
            <consortium name="DOE Joint Genome Institute"/>
            <person name="Miettinen O."/>
            <person name="Riley R."/>
            <person name="Acob R."/>
            <person name="Barry K."/>
            <person name="Cullen D."/>
            <person name="De Vries R."/>
            <person name="Hainaut M."/>
            <person name="Hatakka A."/>
            <person name="Henrissat B."/>
            <person name="Hilden K."/>
            <person name="Kuo R."/>
            <person name="Labutti K."/>
            <person name="Lipzen A."/>
            <person name="Makela M.R."/>
            <person name="Sandor L."/>
            <person name="Spatafora J.W."/>
            <person name="Grigoriev I.V."/>
            <person name="Hibbett D.S."/>
        </authorList>
    </citation>
    <scope>NUCLEOTIDE SEQUENCE [LARGE SCALE GENOMIC DNA]</scope>
    <source>
        <strain evidence="4 5">3A-2</strain>
    </source>
</reference>
<evidence type="ECO:0000313" key="5">
    <source>
        <dbReference type="Proteomes" id="UP000250043"/>
    </source>
</evidence>